<sequence>MNYMEHFIDSLDSFCQDCTNYGTQDCKGRKCNIGFAKYVVQYAKDNAQPILEGGEYLIPKKDIRYYDEINAAHSVATICKLCKDCNENHNEACIISLARQSLESTQIKDTVKYPGNVLGYLLNLSKESPKFAQLVSNEYQNF</sequence>
<dbReference type="EMBL" id="JACHEN010000008">
    <property type="protein sequence ID" value="MBB6215508.1"/>
    <property type="molecule type" value="Genomic_DNA"/>
</dbReference>
<evidence type="ECO:0000313" key="1">
    <source>
        <dbReference type="EMBL" id="MBB6215508.1"/>
    </source>
</evidence>
<dbReference type="RefSeq" id="WP_243183044.1">
    <property type="nucleotide sequence ID" value="NZ_JACHEN010000008.1"/>
</dbReference>
<name>A0A841KTL8_9FIRM</name>
<organism evidence="1 2">
    <name type="scientific">Anaerosolibacter carboniphilus</name>
    <dbReference type="NCBI Taxonomy" id="1417629"/>
    <lineage>
        <taxon>Bacteria</taxon>
        <taxon>Bacillati</taxon>
        <taxon>Bacillota</taxon>
        <taxon>Clostridia</taxon>
        <taxon>Peptostreptococcales</taxon>
        <taxon>Thermotaleaceae</taxon>
        <taxon>Anaerosolibacter</taxon>
    </lineage>
</organism>
<keyword evidence="2" id="KW-1185">Reference proteome</keyword>
<gene>
    <name evidence="1" type="ORF">HNQ80_001597</name>
</gene>
<accession>A0A841KTL8</accession>
<proteinExistence type="predicted"/>
<protein>
    <submittedName>
        <fullName evidence="1">Uncharacterized protein</fullName>
    </submittedName>
</protein>
<evidence type="ECO:0000313" key="2">
    <source>
        <dbReference type="Proteomes" id="UP000579281"/>
    </source>
</evidence>
<dbReference type="Proteomes" id="UP000579281">
    <property type="component" value="Unassembled WGS sequence"/>
</dbReference>
<reference evidence="1 2" key="1">
    <citation type="submission" date="2020-08" db="EMBL/GenBank/DDBJ databases">
        <title>Genomic Encyclopedia of Type Strains, Phase IV (KMG-IV): sequencing the most valuable type-strain genomes for metagenomic binning, comparative biology and taxonomic classification.</title>
        <authorList>
            <person name="Goeker M."/>
        </authorList>
    </citation>
    <scope>NUCLEOTIDE SEQUENCE [LARGE SCALE GENOMIC DNA]</scope>
    <source>
        <strain evidence="1 2">DSM 103526</strain>
    </source>
</reference>
<comment type="caution">
    <text evidence="1">The sequence shown here is derived from an EMBL/GenBank/DDBJ whole genome shotgun (WGS) entry which is preliminary data.</text>
</comment>
<dbReference type="AlphaFoldDB" id="A0A841KTL8"/>